<keyword evidence="7 8" id="KW-0472">Membrane</keyword>
<feature type="transmembrane region" description="Helical" evidence="8">
    <location>
        <begin position="91"/>
        <end position="113"/>
    </location>
</feature>
<organism evidence="9 10">
    <name type="scientific">Marinilabilia salmonicolor</name>
    <dbReference type="NCBI Taxonomy" id="989"/>
    <lineage>
        <taxon>Bacteria</taxon>
        <taxon>Pseudomonadati</taxon>
        <taxon>Bacteroidota</taxon>
        <taxon>Bacteroidia</taxon>
        <taxon>Marinilabiliales</taxon>
        <taxon>Marinilabiliaceae</taxon>
        <taxon>Marinilabilia</taxon>
    </lineage>
</organism>
<dbReference type="Proteomes" id="UP000252733">
    <property type="component" value="Unassembled WGS sequence"/>
</dbReference>
<evidence type="ECO:0000256" key="1">
    <source>
        <dbReference type="ARBA" id="ARBA00004651"/>
    </source>
</evidence>
<reference evidence="9 10" key="1">
    <citation type="submission" date="2018-07" db="EMBL/GenBank/DDBJ databases">
        <title>Freshwater and sediment microbial communities from various areas in North America, analyzing microbe dynamics in response to fracking.</title>
        <authorList>
            <person name="Lamendella R."/>
        </authorList>
    </citation>
    <scope>NUCLEOTIDE SEQUENCE [LARGE SCALE GENOMIC DNA]</scope>
    <source>
        <strain evidence="9 10">160A</strain>
    </source>
</reference>
<feature type="transmembrane region" description="Helical" evidence="8">
    <location>
        <begin position="243"/>
        <end position="276"/>
    </location>
</feature>
<evidence type="ECO:0000256" key="3">
    <source>
        <dbReference type="ARBA" id="ARBA00022448"/>
    </source>
</evidence>
<feature type="transmembrane region" description="Helical" evidence="8">
    <location>
        <begin position="179"/>
        <end position="205"/>
    </location>
</feature>
<feature type="transmembrane region" description="Helical" evidence="8">
    <location>
        <begin position="350"/>
        <end position="376"/>
    </location>
</feature>
<keyword evidence="5 8" id="KW-0812">Transmembrane</keyword>
<dbReference type="Pfam" id="PF01594">
    <property type="entry name" value="AI-2E_transport"/>
    <property type="match status" value="1"/>
</dbReference>
<evidence type="ECO:0000256" key="8">
    <source>
        <dbReference type="SAM" id="Phobius"/>
    </source>
</evidence>
<feature type="transmembrane region" description="Helical" evidence="8">
    <location>
        <begin position="311"/>
        <end position="330"/>
    </location>
</feature>
<accession>A0A368VDY5</accession>
<evidence type="ECO:0000256" key="2">
    <source>
        <dbReference type="ARBA" id="ARBA00009773"/>
    </source>
</evidence>
<dbReference type="EMBL" id="QPIZ01000001">
    <property type="protein sequence ID" value="RCW39477.1"/>
    <property type="molecule type" value="Genomic_DNA"/>
</dbReference>
<name>A0A368VDY5_9BACT</name>
<feature type="transmembrane region" description="Helical" evidence="8">
    <location>
        <begin position="37"/>
        <end position="70"/>
    </location>
</feature>
<dbReference type="PANTHER" id="PTHR21716">
    <property type="entry name" value="TRANSMEMBRANE PROTEIN"/>
    <property type="match status" value="1"/>
</dbReference>
<dbReference type="AlphaFoldDB" id="A0A368VDY5"/>
<comment type="caution">
    <text evidence="9">The sequence shown here is derived from an EMBL/GenBank/DDBJ whole genome shotgun (WGS) entry which is preliminary data.</text>
</comment>
<evidence type="ECO:0000313" key="10">
    <source>
        <dbReference type="Proteomes" id="UP000252733"/>
    </source>
</evidence>
<evidence type="ECO:0000256" key="4">
    <source>
        <dbReference type="ARBA" id="ARBA00022475"/>
    </source>
</evidence>
<dbReference type="GO" id="GO:0005886">
    <property type="term" value="C:plasma membrane"/>
    <property type="evidence" value="ECO:0007669"/>
    <property type="project" value="UniProtKB-SubCell"/>
</dbReference>
<gene>
    <name evidence="9" type="ORF">DFO77_101248</name>
</gene>
<feature type="transmembrane region" description="Helical" evidence="8">
    <location>
        <begin position="282"/>
        <end position="304"/>
    </location>
</feature>
<dbReference type="PANTHER" id="PTHR21716:SF53">
    <property type="entry name" value="PERMEASE PERM-RELATED"/>
    <property type="match status" value="1"/>
</dbReference>
<evidence type="ECO:0000313" key="9">
    <source>
        <dbReference type="EMBL" id="RCW39477.1"/>
    </source>
</evidence>
<keyword evidence="3" id="KW-0813">Transport</keyword>
<comment type="similarity">
    <text evidence="2">Belongs to the autoinducer-2 exporter (AI-2E) (TC 2.A.86) family.</text>
</comment>
<keyword evidence="10" id="KW-1185">Reference proteome</keyword>
<keyword evidence="4" id="KW-1003">Cell membrane</keyword>
<comment type="subcellular location">
    <subcellularLocation>
        <location evidence="1">Cell membrane</location>
        <topology evidence="1">Multi-pass membrane protein</topology>
    </subcellularLocation>
</comment>
<keyword evidence="6 8" id="KW-1133">Transmembrane helix</keyword>
<evidence type="ECO:0000256" key="6">
    <source>
        <dbReference type="ARBA" id="ARBA00022989"/>
    </source>
</evidence>
<evidence type="ECO:0000256" key="5">
    <source>
        <dbReference type="ARBA" id="ARBA00022692"/>
    </source>
</evidence>
<protein>
    <submittedName>
        <fullName evidence="9">Putative PurR-regulated permease PerM</fullName>
    </submittedName>
</protein>
<dbReference type="InterPro" id="IPR002549">
    <property type="entry name" value="AI-2E-like"/>
</dbReference>
<evidence type="ECO:0000256" key="7">
    <source>
        <dbReference type="ARBA" id="ARBA00023136"/>
    </source>
</evidence>
<sequence length="397" mass="44563">MEEKKDIKIFILSKDHIIFLIFKCCKANSDMKQFFKYLFLTLAIFGGFFLLWYFSSIVLFVSVGAILSLVTRPIFDVFHRVKVWRITIGKSGAALLTVLSLWVIIVLFFRFTVPLLASEIQFFSNVDIPSALQKAGGLLTNTLAPLRGSEVGRALMQSFEDQFEAALLTFLDFEQVRQFFTSIAGFFGGVFIAAFSISFITFFFLKEEGLLISGILLFIPQKHEAGIRHALISIRYLLRRYFLGILIQTTLMGTIVTLGFSLLGVGFSHAVIIGIFSGLMNIIPYLGPLIGAIFGISVGTLVFLQLPMEITYLSFLGGMLVIYVTVQLMDNVVFQPLIFSNSVKAHPLEIFIVILAAGYLSGILGMFLAIPVYTIIRVIAREFFDKYELVQKLTDRM</sequence>
<proteinExistence type="inferred from homology"/>